<name>A0ABW4LD61_9MICO</name>
<dbReference type="RefSeq" id="WP_377932896.1">
    <property type="nucleotide sequence ID" value="NZ_JBHUEA010000006.1"/>
</dbReference>
<accession>A0ABW4LD61</accession>
<protein>
    <submittedName>
        <fullName evidence="3">DUF3099 domain-containing protein</fullName>
    </submittedName>
</protein>
<evidence type="ECO:0000313" key="4">
    <source>
        <dbReference type="Proteomes" id="UP001597347"/>
    </source>
</evidence>
<feature type="region of interest" description="Disordered" evidence="1">
    <location>
        <begin position="90"/>
        <end position="135"/>
    </location>
</feature>
<dbReference type="EMBL" id="JBHUEA010000006">
    <property type="protein sequence ID" value="MFD1721027.1"/>
    <property type="molecule type" value="Genomic_DNA"/>
</dbReference>
<evidence type="ECO:0000256" key="2">
    <source>
        <dbReference type="SAM" id="Phobius"/>
    </source>
</evidence>
<keyword evidence="2" id="KW-1133">Transmembrane helix</keyword>
<feature type="compositionally biased region" description="Low complexity" evidence="1">
    <location>
        <begin position="120"/>
        <end position="135"/>
    </location>
</feature>
<gene>
    <name evidence="3" type="ORF">ACFSBI_05650</name>
</gene>
<feature type="compositionally biased region" description="Polar residues" evidence="1">
    <location>
        <begin position="95"/>
        <end position="119"/>
    </location>
</feature>
<proteinExistence type="predicted"/>
<organism evidence="3 4">
    <name type="scientific">Amnibacterium endophyticum</name>
    <dbReference type="NCBI Taxonomy" id="2109337"/>
    <lineage>
        <taxon>Bacteria</taxon>
        <taxon>Bacillati</taxon>
        <taxon>Actinomycetota</taxon>
        <taxon>Actinomycetes</taxon>
        <taxon>Micrococcales</taxon>
        <taxon>Microbacteriaceae</taxon>
        <taxon>Amnibacterium</taxon>
    </lineage>
</organism>
<evidence type="ECO:0000256" key="1">
    <source>
        <dbReference type="SAM" id="MobiDB-lite"/>
    </source>
</evidence>
<dbReference type="Pfam" id="PF11298">
    <property type="entry name" value="DUF3099"/>
    <property type="match status" value="1"/>
</dbReference>
<feature type="transmembrane region" description="Helical" evidence="2">
    <location>
        <begin position="26"/>
        <end position="44"/>
    </location>
</feature>
<dbReference type="Proteomes" id="UP001597347">
    <property type="component" value="Unassembled WGS sequence"/>
</dbReference>
<reference evidence="4" key="1">
    <citation type="journal article" date="2019" name="Int. J. Syst. Evol. Microbiol.">
        <title>The Global Catalogue of Microorganisms (GCM) 10K type strain sequencing project: providing services to taxonomists for standard genome sequencing and annotation.</title>
        <authorList>
            <consortium name="The Broad Institute Genomics Platform"/>
            <consortium name="The Broad Institute Genome Sequencing Center for Infectious Disease"/>
            <person name="Wu L."/>
            <person name="Ma J."/>
        </authorList>
    </citation>
    <scope>NUCLEOTIDE SEQUENCE [LARGE SCALE GENOMIC DNA]</scope>
    <source>
        <strain evidence="4">CGMCC 1.12471</strain>
    </source>
</reference>
<sequence length="135" mass="14558">MTRNAVQSATALHLSPAEDRKKRMRAYTTAMSIRTACFVLVFFVPGWWKLVFGIGAVVLPYIAVILANAGSAAGTSPISPGLQQGRLALEERAQPSWSSPSDGTGWTSQDDARAWSTTEPEAAPGAAQPQWQRQE</sequence>
<dbReference type="InterPro" id="IPR021449">
    <property type="entry name" value="DUF3099"/>
</dbReference>
<feature type="transmembrane region" description="Helical" evidence="2">
    <location>
        <begin position="50"/>
        <end position="69"/>
    </location>
</feature>
<evidence type="ECO:0000313" key="3">
    <source>
        <dbReference type="EMBL" id="MFD1721027.1"/>
    </source>
</evidence>
<comment type="caution">
    <text evidence="3">The sequence shown here is derived from an EMBL/GenBank/DDBJ whole genome shotgun (WGS) entry which is preliminary data.</text>
</comment>
<keyword evidence="2" id="KW-0812">Transmembrane</keyword>
<keyword evidence="2" id="KW-0472">Membrane</keyword>
<keyword evidence="4" id="KW-1185">Reference proteome</keyword>